<evidence type="ECO:0000313" key="2">
    <source>
        <dbReference type="EMBL" id="CAA2984152.1"/>
    </source>
</evidence>
<evidence type="ECO:0000313" key="3">
    <source>
        <dbReference type="Proteomes" id="UP000594638"/>
    </source>
</evidence>
<sequence>MTNLQTMEIRMVGKNLAQTTDIGNGLDSKGDDLLYELNVTDGIEFVTNFGEAEEAELVDAPLEPVESEHARGRSASGKLTVSKGSAPSSSRTIAIASQPYTVQAMVDSFQELDDSKAS</sequence>
<name>A0A8S0RX28_OLEEU</name>
<dbReference type="AlphaFoldDB" id="A0A8S0RX28"/>
<evidence type="ECO:0000256" key="1">
    <source>
        <dbReference type="SAM" id="MobiDB-lite"/>
    </source>
</evidence>
<accession>A0A8S0RX28</accession>
<protein>
    <submittedName>
        <fullName evidence="2">Uncharacterized protein</fullName>
    </submittedName>
</protein>
<dbReference type="Gramene" id="OE9A100198T1">
    <property type="protein sequence ID" value="OE9A100198C1"/>
    <property type="gene ID" value="OE9A100198"/>
</dbReference>
<proteinExistence type="predicted"/>
<feature type="region of interest" description="Disordered" evidence="1">
    <location>
        <begin position="65"/>
        <end position="92"/>
    </location>
</feature>
<dbReference type="Proteomes" id="UP000594638">
    <property type="component" value="Unassembled WGS sequence"/>
</dbReference>
<dbReference type="EMBL" id="CACTIH010003753">
    <property type="protein sequence ID" value="CAA2984152.1"/>
    <property type="molecule type" value="Genomic_DNA"/>
</dbReference>
<feature type="compositionally biased region" description="Polar residues" evidence="1">
    <location>
        <begin position="77"/>
        <end position="92"/>
    </location>
</feature>
<comment type="caution">
    <text evidence="2">The sequence shown here is derived from an EMBL/GenBank/DDBJ whole genome shotgun (WGS) entry which is preliminary data.</text>
</comment>
<gene>
    <name evidence="2" type="ORF">OLEA9_A100198</name>
</gene>
<keyword evidence="3" id="KW-1185">Reference proteome</keyword>
<organism evidence="2 3">
    <name type="scientific">Olea europaea subsp. europaea</name>
    <dbReference type="NCBI Taxonomy" id="158383"/>
    <lineage>
        <taxon>Eukaryota</taxon>
        <taxon>Viridiplantae</taxon>
        <taxon>Streptophyta</taxon>
        <taxon>Embryophyta</taxon>
        <taxon>Tracheophyta</taxon>
        <taxon>Spermatophyta</taxon>
        <taxon>Magnoliopsida</taxon>
        <taxon>eudicotyledons</taxon>
        <taxon>Gunneridae</taxon>
        <taxon>Pentapetalae</taxon>
        <taxon>asterids</taxon>
        <taxon>lamiids</taxon>
        <taxon>Lamiales</taxon>
        <taxon>Oleaceae</taxon>
        <taxon>Oleeae</taxon>
        <taxon>Olea</taxon>
    </lineage>
</organism>
<reference evidence="2 3" key="1">
    <citation type="submission" date="2019-12" db="EMBL/GenBank/DDBJ databases">
        <authorList>
            <person name="Alioto T."/>
            <person name="Alioto T."/>
            <person name="Gomez Garrido J."/>
        </authorList>
    </citation>
    <scope>NUCLEOTIDE SEQUENCE [LARGE SCALE GENOMIC DNA]</scope>
</reference>